<organism evidence="1">
    <name type="scientific">mine drainage metagenome</name>
    <dbReference type="NCBI Taxonomy" id="410659"/>
    <lineage>
        <taxon>unclassified sequences</taxon>
        <taxon>metagenomes</taxon>
        <taxon>ecological metagenomes</taxon>
    </lineage>
</organism>
<sequence>MPQKKLTLHEDIEASLRTYELLIGVFASRTRDMIGRYGEIEALSRLVTSADLQQGFKILRDMRKLDATFEAVITRHTSDFRAQIVEAAAWRIENADRLE</sequence>
<comment type="caution">
    <text evidence="1">The sequence shown here is derived from an EMBL/GenBank/DDBJ whole genome shotgun (WGS) entry which is preliminary data.</text>
</comment>
<reference evidence="1" key="1">
    <citation type="submission" date="2016-10" db="EMBL/GenBank/DDBJ databases">
        <title>Sequence of Gallionella enrichment culture.</title>
        <authorList>
            <person name="Poehlein A."/>
            <person name="Muehling M."/>
            <person name="Daniel R."/>
        </authorList>
    </citation>
    <scope>NUCLEOTIDE SEQUENCE</scope>
</reference>
<accession>A0A1J5SCS6</accession>
<protein>
    <submittedName>
        <fullName evidence="1">Uncharacterized protein</fullName>
    </submittedName>
</protein>
<proteinExistence type="predicted"/>
<name>A0A1J5SCS6_9ZZZZ</name>
<gene>
    <name evidence="1" type="ORF">GALL_161580</name>
</gene>
<dbReference type="AlphaFoldDB" id="A0A1J5SCS6"/>
<evidence type="ECO:0000313" key="1">
    <source>
        <dbReference type="EMBL" id="OIR01856.1"/>
    </source>
</evidence>
<dbReference type="EMBL" id="MLJW01000080">
    <property type="protein sequence ID" value="OIR01856.1"/>
    <property type="molecule type" value="Genomic_DNA"/>
</dbReference>